<protein>
    <submittedName>
        <fullName evidence="2">Uncharacterized protein</fullName>
    </submittedName>
</protein>
<evidence type="ECO:0000256" key="1">
    <source>
        <dbReference type="SAM" id="MobiDB-lite"/>
    </source>
</evidence>
<evidence type="ECO:0000313" key="3">
    <source>
        <dbReference type="Proteomes" id="UP000250572"/>
    </source>
</evidence>
<name>A0A315V148_GAMAF</name>
<sequence>MSSDSEACRSDGLQATASQPRDSQSETTRSRQEQEEKLILAAWRTMQQSLSEKDLAAPGLPQSFLAKQRRSTQARRARSALMEPRSSKVTISTLAAWCSYVVSHVLGGLQLGDIMCVKPEPRCDPVNSDPMLTLRKR</sequence>
<gene>
    <name evidence="2" type="ORF">CCH79_00012789</name>
</gene>
<keyword evidence="3" id="KW-1185">Reference proteome</keyword>
<organism evidence="2 3">
    <name type="scientific">Gambusia affinis</name>
    <name type="common">Western mosquitofish</name>
    <name type="synonym">Heterandria affinis</name>
    <dbReference type="NCBI Taxonomy" id="33528"/>
    <lineage>
        <taxon>Eukaryota</taxon>
        <taxon>Metazoa</taxon>
        <taxon>Chordata</taxon>
        <taxon>Craniata</taxon>
        <taxon>Vertebrata</taxon>
        <taxon>Euteleostomi</taxon>
        <taxon>Actinopterygii</taxon>
        <taxon>Neopterygii</taxon>
        <taxon>Teleostei</taxon>
        <taxon>Neoteleostei</taxon>
        <taxon>Acanthomorphata</taxon>
        <taxon>Ovalentaria</taxon>
        <taxon>Atherinomorphae</taxon>
        <taxon>Cyprinodontiformes</taxon>
        <taxon>Poeciliidae</taxon>
        <taxon>Poeciliinae</taxon>
        <taxon>Gambusia</taxon>
    </lineage>
</organism>
<feature type="compositionally biased region" description="Polar residues" evidence="1">
    <location>
        <begin position="13"/>
        <end position="27"/>
    </location>
</feature>
<reference evidence="2 3" key="1">
    <citation type="journal article" date="2018" name="G3 (Bethesda)">
        <title>A High-Quality Reference Genome for the Invasive Mosquitofish Gambusia affinis Using a Chicago Library.</title>
        <authorList>
            <person name="Hoffberg S.L."/>
            <person name="Troendle N.J."/>
            <person name="Glenn T.C."/>
            <person name="Mahmud O."/>
            <person name="Louha S."/>
            <person name="Chalopin D."/>
            <person name="Bennetzen J.L."/>
            <person name="Mauricio R."/>
        </authorList>
    </citation>
    <scope>NUCLEOTIDE SEQUENCE [LARGE SCALE GENOMIC DNA]</scope>
    <source>
        <strain evidence="2">NE01/NJP1002.9</strain>
        <tissue evidence="2">Muscle</tissue>
    </source>
</reference>
<comment type="caution">
    <text evidence="2">The sequence shown here is derived from an EMBL/GenBank/DDBJ whole genome shotgun (WGS) entry which is preliminary data.</text>
</comment>
<feature type="region of interest" description="Disordered" evidence="1">
    <location>
        <begin position="1"/>
        <end position="36"/>
    </location>
</feature>
<dbReference type="Proteomes" id="UP000250572">
    <property type="component" value="Unassembled WGS sequence"/>
</dbReference>
<accession>A0A315V148</accession>
<dbReference type="EMBL" id="NHOQ01002459">
    <property type="protein sequence ID" value="PWA16905.1"/>
    <property type="molecule type" value="Genomic_DNA"/>
</dbReference>
<dbReference type="AlphaFoldDB" id="A0A315V148"/>
<feature type="region of interest" description="Disordered" evidence="1">
    <location>
        <begin position="61"/>
        <end position="85"/>
    </location>
</feature>
<evidence type="ECO:0000313" key="2">
    <source>
        <dbReference type="EMBL" id="PWA16905.1"/>
    </source>
</evidence>
<proteinExistence type="predicted"/>
<feature type="compositionally biased region" description="Basic residues" evidence="1">
    <location>
        <begin position="67"/>
        <end position="78"/>
    </location>
</feature>